<reference evidence="2 3" key="1">
    <citation type="journal article" date="2019" name="Int. J. Syst. Evol. Microbiol.">
        <title>The Global Catalogue of Microorganisms (GCM) 10K type strain sequencing project: providing services to taxonomists for standard genome sequencing and annotation.</title>
        <authorList>
            <consortium name="The Broad Institute Genomics Platform"/>
            <consortium name="The Broad Institute Genome Sequencing Center for Infectious Disease"/>
            <person name="Wu L."/>
            <person name="Ma J."/>
        </authorList>
    </citation>
    <scope>NUCLEOTIDE SEQUENCE [LARGE SCALE GENOMIC DNA]</scope>
    <source>
        <strain evidence="2 3">CGMCC 1.12285</strain>
    </source>
</reference>
<gene>
    <name evidence="2" type="ORF">ACFR9S_05435</name>
</gene>
<accession>A0ABD6B584</accession>
<evidence type="ECO:0000256" key="1">
    <source>
        <dbReference type="SAM" id="MobiDB-lite"/>
    </source>
</evidence>
<feature type="compositionally biased region" description="Polar residues" evidence="1">
    <location>
        <begin position="1"/>
        <end position="13"/>
    </location>
</feature>
<name>A0ABD6B584_9EURY</name>
<feature type="region of interest" description="Disordered" evidence="1">
    <location>
        <begin position="1"/>
        <end position="22"/>
    </location>
</feature>
<dbReference type="Proteomes" id="UP001597111">
    <property type="component" value="Unassembled WGS sequence"/>
</dbReference>
<comment type="caution">
    <text evidence="2">The sequence shown here is derived from an EMBL/GenBank/DDBJ whole genome shotgun (WGS) entry which is preliminary data.</text>
</comment>
<proteinExistence type="predicted"/>
<protein>
    <submittedName>
        <fullName evidence="2">Rubrerythrin-like domain-containing protein</fullName>
    </submittedName>
</protein>
<organism evidence="2 3">
    <name type="scientific">Halolamina salina</name>
    <dbReference type="NCBI Taxonomy" id="1220023"/>
    <lineage>
        <taxon>Archaea</taxon>
        <taxon>Methanobacteriati</taxon>
        <taxon>Methanobacteriota</taxon>
        <taxon>Stenosarchaea group</taxon>
        <taxon>Halobacteria</taxon>
        <taxon>Halobacteriales</taxon>
        <taxon>Haloferacaceae</taxon>
    </lineage>
</organism>
<dbReference type="EMBL" id="JBHUDH010000045">
    <property type="protein sequence ID" value="MFD1525750.1"/>
    <property type="molecule type" value="Genomic_DNA"/>
</dbReference>
<evidence type="ECO:0000313" key="3">
    <source>
        <dbReference type="Proteomes" id="UP001597111"/>
    </source>
</evidence>
<dbReference type="InterPro" id="IPR055553">
    <property type="entry name" value="DUF7129"/>
</dbReference>
<dbReference type="AlphaFoldDB" id="A0ABD6B584"/>
<keyword evidence="3" id="KW-1185">Reference proteome</keyword>
<dbReference type="RefSeq" id="WP_379732214.1">
    <property type="nucleotide sequence ID" value="NZ_JBHSWZ010000234.1"/>
</dbReference>
<dbReference type="NCBIfam" id="NF033497">
    <property type="entry name" value="rubre_like_arch"/>
    <property type="match status" value="1"/>
</dbReference>
<sequence>MDNSVESAVETPSISPPACYRDGRTAQLRNVGRTDSQPLICPDCGGEMRNRRTRLE</sequence>
<evidence type="ECO:0000313" key="2">
    <source>
        <dbReference type="EMBL" id="MFD1525750.1"/>
    </source>
</evidence>